<dbReference type="GO" id="GO:0000155">
    <property type="term" value="F:phosphorelay sensor kinase activity"/>
    <property type="evidence" value="ECO:0007669"/>
    <property type="project" value="InterPro"/>
</dbReference>
<dbReference type="PANTHER" id="PTHR24421">
    <property type="entry name" value="NITRATE/NITRITE SENSOR PROTEIN NARX-RELATED"/>
    <property type="match status" value="1"/>
</dbReference>
<dbReference type="SUPFAM" id="SSF55874">
    <property type="entry name" value="ATPase domain of HSP90 chaperone/DNA topoisomerase II/histidine kinase"/>
    <property type="match status" value="1"/>
</dbReference>
<keyword evidence="6" id="KW-1133">Transmembrane helix</keyword>
<dbReference type="Proteomes" id="UP001139150">
    <property type="component" value="Unassembled WGS sequence"/>
</dbReference>
<evidence type="ECO:0000259" key="7">
    <source>
        <dbReference type="Pfam" id="PF02518"/>
    </source>
</evidence>
<dbReference type="EC" id="2.7.13.3" evidence="2"/>
<gene>
    <name evidence="10" type="ORF">MF646_21995</name>
</gene>
<evidence type="ECO:0000259" key="8">
    <source>
        <dbReference type="Pfam" id="PF07730"/>
    </source>
</evidence>
<dbReference type="EMBL" id="JAKRYL010000040">
    <property type="protein sequence ID" value="MCL7749792.1"/>
    <property type="molecule type" value="Genomic_DNA"/>
</dbReference>
<proteinExistence type="predicted"/>
<dbReference type="GO" id="GO:0016020">
    <property type="term" value="C:membrane"/>
    <property type="evidence" value="ECO:0007669"/>
    <property type="project" value="InterPro"/>
</dbReference>
<feature type="transmembrane region" description="Helical" evidence="6">
    <location>
        <begin position="103"/>
        <end position="125"/>
    </location>
</feature>
<comment type="catalytic activity">
    <reaction evidence="1">
        <text>ATP + protein L-histidine = ADP + protein N-phospho-L-histidine.</text>
        <dbReference type="EC" id="2.7.13.3"/>
    </reaction>
</comment>
<accession>A0A9X2CXE3</accession>
<dbReference type="InterPro" id="IPR056374">
    <property type="entry name" value="DesK/YvfT_N"/>
</dbReference>
<keyword evidence="6" id="KW-0812">Transmembrane</keyword>
<feature type="transmembrane region" description="Helical" evidence="6">
    <location>
        <begin position="39"/>
        <end position="59"/>
    </location>
</feature>
<feature type="transmembrane region" description="Helical" evidence="6">
    <location>
        <begin position="65"/>
        <end position="96"/>
    </location>
</feature>
<dbReference type="Gene3D" id="1.20.5.1930">
    <property type="match status" value="1"/>
</dbReference>
<protein>
    <recommendedName>
        <fullName evidence="2">histidine kinase</fullName>
        <ecNumber evidence="2">2.7.13.3</ecNumber>
    </recommendedName>
</protein>
<evidence type="ECO:0000256" key="6">
    <source>
        <dbReference type="SAM" id="Phobius"/>
    </source>
</evidence>
<dbReference type="CDD" id="cd16917">
    <property type="entry name" value="HATPase_UhpB-NarQ-NarX-like"/>
    <property type="match status" value="1"/>
</dbReference>
<organism evidence="10 11">
    <name type="scientific">Halalkalibacter alkaliphilus</name>
    <dbReference type="NCBI Taxonomy" id="2917993"/>
    <lineage>
        <taxon>Bacteria</taxon>
        <taxon>Bacillati</taxon>
        <taxon>Bacillota</taxon>
        <taxon>Bacilli</taxon>
        <taxon>Bacillales</taxon>
        <taxon>Bacillaceae</taxon>
        <taxon>Halalkalibacter</taxon>
    </lineage>
</organism>
<keyword evidence="5" id="KW-0902">Two-component regulatory system</keyword>
<feature type="domain" description="Signal transduction histidine kinase subgroup 3 dimerisation and phosphoacceptor" evidence="8">
    <location>
        <begin position="180"/>
        <end position="245"/>
    </location>
</feature>
<keyword evidence="4 10" id="KW-0418">Kinase</keyword>
<keyword evidence="11" id="KW-1185">Reference proteome</keyword>
<evidence type="ECO:0000256" key="5">
    <source>
        <dbReference type="ARBA" id="ARBA00023012"/>
    </source>
</evidence>
<dbReference type="Pfam" id="PF23540">
    <property type="entry name" value="DesK_N"/>
    <property type="match status" value="1"/>
</dbReference>
<feature type="transmembrane region" description="Helical" evidence="6">
    <location>
        <begin position="131"/>
        <end position="150"/>
    </location>
</feature>
<dbReference type="InterPro" id="IPR050482">
    <property type="entry name" value="Sensor_HK_TwoCompSys"/>
</dbReference>
<dbReference type="PANTHER" id="PTHR24421:SF63">
    <property type="entry name" value="SENSOR HISTIDINE KINASE DESK"/>
    <property type="match status" value="1"/>
</dbReference>
<evidence type="ECO:0000256" key="4">
    <source>
        <dbReference type="ARBA" id="ARBA00022777"/>
    </source>
</evidence>
<evidence type="ECO:0000259" key="9">
    <source>
        <dbReference type="Pfam" id="PF23540"/>
    </source>
</evidence>
<keyword evidence="3" id="KW-0808">Transferase</keyword>
<dbReference type="GO" id="GO:0046983">
    <property type="term" value="F:protein dimerization activity"/>
    <property type="evidence" value="ECO:0007669"/>
    <property type="project" value="InterPro"/>
</dbReference>
<evidence type="ECO:0000256" key="1">
    <source>
        <dbReference type="ARBA" id="ARBA00000085"/>
    </source>
</evidence>
<dbReference type="InterPro" id="IPR011712">
    <property type="entry name" value="Sig_transdc_His_kin_sub3_dim/P"/>
</dbReference>
<evidence type="ECO:0000256" key="2">
    <source>
        <dbReference type="ARBA" id="ARBA00012438"/>
    </source>
</evidence>
<dbReference type="AlphaFoldDB" id="A0A9X2CXE3"/>
<dbReference type="InterPro" id="IPR003594">
    <property type="entry name" value="HATPase_dom"/>
</dbReference>
<reference evidence="10" key="1">
    <citation type="submission" date="2022-02" db="EMBL/GenBank/DDBJ databases">
        <title>Halalkalibacter sp. nov. isolated from Lonar Lake, India.</title>
        <authorList>
            <person name="Joshi A."/>
            <person name="Thite S."/>
            <person name="Lodha T."/>
        </authorList>
    </citation>
    <scope>NUCLEOTIDE SEQUENCE</scope>
    <source>
        <strain evidence="10">MEB205</strain>
    </source>
</reference>
<evidence type="ECO:0000313" key="11">
    <source>
        <dbReference type="Proteomes" id="UP001139150"/>
    </source>
</evidence>
<dbReference type="Pfam" id="PF02518">
    <property type="entry name" value="HATPase_c"/>
    <property type="match status" value="1"/>
</dbReference>
<feature type="domain" description="DesK/YvfT N-terminal" evidence="9">
    <location>
        <begin position="2"/>
        <end position="151"/>
    </location>
</feature>
<evidence type="ECO:0000256" key="3">
    <source>
        <dbReference type="ARBA" id="ARBA00022679"/>
    </source>
</evidence>
<keyword evidence="6" id="KW-0472">Membrane</keyword>
<dbReference type="Pfam" id="PF07730">
    <property type="entry name" value="HisKA_3"/>
    <property type="match status" value="1"/>
</dbReference>
<feature type="transmembrane region" description="Helical" evidence="6">
    <location>
        <begin position="15"/>
        <end position="32"/>
    </location>
</feature>
<comment type="caution">
    <text evidence="10">The sequence shown here is derived from an EMBL/GenBank/DDBJ whole genome shotgun (WGS) entry which is preliminary data.</text>
</comment>
<sequence length="377" mass="42980">MMQNWYNIFPKNTGLSVYIWIIFCLLPFYFIFRLSSAIEIIFGILMILIFFLSYRLSFISKGNLVYLWVSIEMAISIGMTLFYGYVYFALFLAFFIGNIQSKIGFVTMYIIHLLTTISAVCFSFFSQTELFFAQLPFIIISVIGVILLPITSYHRNKREKLEGQLEDANKRISELMVAEERQRIARDLHDTLGQKLSLIGLKSDLARKLVEINPDAAKAEMSDINQTARTALKEVREMVSDMRGAKLKDEIVYIQQILKAANMEFIFEGNATLKNTPLLIENVVTMCLKEAVTNVIKHSQATTCKVAIKELDEELQIIVQDNGIGFSSRDDDFRGNGLRGIRERLEFVNGSLNIEQSDGITVEIHVPNVIKQTTRGD</sequence>
<dbReference type="InterPro" id="IPR036890">
    <property type="entry name" value="HATPase_C_sf"/>
</dbReference>
<dbReference type="Gene3D" id="3.30.565.10">
    <property type="entry name" value="Histidine kinase-like ATPase, C-terminal domain"/>
    <property type="match status" value="1"/>
</dbReference>
<feature type="domain" description="Histidine kinase/HSP90-like ATPase" evidence="7">
    <location>
        <begin position="285"/>
        <end position="368"/>
    </location>
</feature>
<name>A0A9X2CXE3_9BACI</name>
<evidence type="ECO:0000313" key="10">
    <source>
        <dbReference type="EMBL" id="MCL7749792.1"/>
    </source>
</evidence>